<dbReference type="AlphaFoldDB" id="A0A7X5ZG35"/>
<dbReference type="Proteomes" id="UP000547444">
    <property type="component" value="Unassembled WGS sequence"/>
</dbReference>
<dbReference type="EMBL" id="JAANOW010000005">
    <property type="protein sequence ID" value="NIH98879.1"/>
    <property type="molecule type" value="Genomic_DNA"/>
</dbReference>
<name>A0A7X5ZG35_9MYCO</name>
<dbReference type="InterPro" id="IPR041855">
    <property type="entry name" value="Lysin_B_C_ter"/>
</dbReference>
<proteinExistence type="predicted"/>
<sequence>MTAPAHLVAQVSSGWHPARDIGDVDPLLSDAKTFLKRFSYGKAEGLGITDVDDTYTEGYGRAQAKFKAAVRQLVQAGQRPGPITDLDAEFDWATKSQMQLLAPPPPAPVDGRKLKPLYISVEGHMSDMFIGPAVGVGQQMEAEGLVQLQPTGYVNTAIPFQSNTGVSEVCRFMLDPVLMPAGRPWCISGFSEGDIVVSRFLNRHVINPTGQFHHRLRDLVSVLEMGAPYRPKDFLGDAVLQPDSPKAGTGGISPEWLQVEALGDRIAYLVRHGDMYTETPFDKAGQMQRSIYSLIAASDPKALLFELVAVGINPTAEIMNVVNAILRGVLFLGNMTPHGGYQLGPAIDWVRGKIKASVSA</sequence>
<accession>A0A7X5ZG35</accession>
<reference evidence="1 2" key="1">
    <citation type="submission" date="2020-03" db="EMBL/GenBank/DDBJ databases">
        <title>Sequencing the genomes of 1000 actinobacteria strains.</title>
        <authorList>
            <person name="Klenk H.-P."/>
        </authorList>
    </citation>
    <scope>NUCLEOTIDE SEQUENCE [LARGE SCALE GENOMIC DNA]</scope>
    <source>
        <strain evidence="1 2">DSM 44556</strain>
    </source>
</reference>
<gene>
    <name evidence="1" type="ORF">FHU31_005903</name>
</gene>
<organism evidence="1 2">
    <name type="scientific">Mycolicibacterium fluoranthenivorans</name>
    <dbReference type="NCBI Taxonomy" id="258505"/>
    <lineage>
        <taxon>Bacteria</taxon>
        <taxon>Bacillati</taxon>
        <taxon>Actinomycetota</taxon>
        <taxon>Actinomycetes</taxon>
        <taxon>Mycobacteriales</taxon>
        <taxon>Mycobacteriaceae</taxon>
        <taxon>Mycolicibacterium</taxon>
    </lineage>
</organism>
<comment type="caution">
    <text evidence="1">The sequence shown here is derived from an EMBL/GenBank/DDBJ whole genome shotgun (WGS) entry which is preliminary data.</text>
</comment>
<dbReference type="Gene3D" id="3.40.50.1820">
    <property type="entry name" value="alpha/beta hydrolase"/>
    <property type="match status" value="1"/>
</dbReference>
<keyword evidence="2" id="KW-1185">Reference proteome</keyword>
<protein>
    <submittedName>
        <fullName evidence="1">Uncharacterized protein</fullName>
    </submittedName>
</protein>
<dbReference type="InterPro" id="IPR029058">
    <property type="entry name" value="AB_hydrolase_fold"/>
</dbReference>
<dbReference type="RefSeq" id="WP_167164556.1">
    <property type="nucleotide sequence ID" value="NZ_JAANOW010000005.1"/>
</dbReference>
<dbReference type="Gene3D" id="1.10.10.1120">
    <property type="entry name" value="Lysin B, C-terminal linker domain"/>
    <property type="match status" value="1"/>
</dbReference>
<evidence type="ECO:0000313" key="2">
    <source>
        <dbReference type="Proteomes" id="UP000547444"/>
    </source>
</evidence>
<evidence type="ECO:0000313" key="1">
    <source>
        <dbReference type="EMBL" id="NIH98879.1"/>
    </source>
</evidence>